<dbReference type="InterPro" id="IPR006427">
    <property type="entry name" value="Portal_HK97"/>
</dbReference>
<reference evidence="1 2" key="1">
    <citation type="submission" date="2020-04" db="EMBL/GenBank/DDBJ databases">
        <authorList>
            <person name="Hitch T.C.A."/>
            <person name="Wylensek D."/>
            <person name="Clavel T."/>
        </authorList>
    </citation>
    <scope>NUCLEOTIDE SEQUENCE [LARGE SCALE GENOMIC DNA]</scope>
    <source>
        <strain evidence="1 2">WCA-386-APC-2A</strain>
    </source>
</reference>
<dbReference type="NCBIfam" id="TIGR01537">
    <property type="entry name" value="portal_HK97"/>
    <property type="match status" value="1"/>
</dbReference>
<dbReference type="Pfam" id="PF04860">
    <property type="entry name" value="Phage_portal"/>
    <property type="match status" value="1"/>
</dbReference>
<dbReference type="RefSeq" id="WP_169013125.1">
    <property type="nucleotide sequence ID" value="NZ_JABBJH010000002.1"/>
</dbReference>
<comment type="caution">
    <text evidence="1">The sequence shown here is derived from an EMBL/GenBank/DDBJ whole genome shotgun (WGS) entry which is preliminary data.</text>
</comment>
<evidence type="ECO:0000313" key="1">
    <source>
        <dbReference type="EMBL" id="NMK38213.1"/>
    </source>
</evidence>
<proteinExistence type="predicted"/>
<dbReference type="AlphaFoldDB" id="A0A848EQE1"/>
<dbReference type="EMBL" id="JABBJH010000002">
    <property type="protein sequence ID" value="NMK38213.1"/>
    <property type="molecule type" value="Genomic_DNA"/>
</dbReference>
<dbReference type="Proteomes" id="UP000536773">
    <property type="component" value="Unassembled WGS sequence"/>
</dbReference>
<sequence>MNDYQQVFTSRGDYTNDIIIKTCIDVIAKHCAKLKAVHVVKDKGNKKPVTDSRLVTLLTLEPNPYMTAYDLQYKVAAQCFMNQNAYIEIQRDPSGRPIALWPLDYSTVEAVENDTDIYLKFQFKNGQSKTIPYADIIHIRNNFIDGELIAHTTDNLNDNLATLAVLQQSFENAAVNSGRIKGVAQVAGQVGADAWAKKAKMLNDNLKNAETGGIVVTDATVNFTPCNGDPIPADHSQLDYIRENIYRYYGISENIVSNTYTEPEWQAFYESTIEPFAIRLSQEMTRKLFTPEEKAAGNEIIYDANRLTYATTKTKTELIAALRPLGILTTNQCLEIMNLPPVEDGDKRVQTLNVANTAIVDDYQAKGGDNDG</sequence>
<dbReference type="InterPro" id="IPR006944">
    <property type="entry name" value="Phage/GTA_portal"/>
</dbReference>
<name>A0A848EQE1_MEGEL</name>
<gene>
    <name evidence="1" type="ORF">HG933_02190</name>
</gene>
<evidence type="ECO:0000313" key="2">
    <source>
        <dbReference type="Proteomes" id="UP000536773"/>
    </source>
</evidence>
<protein>
    <submittedName>
        <fullName evidence="1">Phage portal protein</fullName>
    </submittedName>
</protein>
<organism evidence="1 2">
    <name type="scientific">Megasphaera elsdenii</name>
    <dbReference type="NCBI Taxonomy" id="907"/>
    <lineage>
        <taxon>Bacteria</taxon>
        <taxon>Bacillati</taxon>
        <taxon>Bacillota</taxon>
        <taxon>Negativicutes</taxon>
        <taxon>Veillonellales</taxon>
        <taxon>Veillonellaceae</taxon>
        <taxon>Megasphaera</taxon>
    </lineage>
</organism>
<accession>A0A848EQE1</accession>